<organism evidence="10 11">
    <name type="scientific">Sodiomyces alkalinus (strain CBS 110278 / VKM F-3762 / F11)</name>
    <name type="common">Alkaliphilic filamentous fungus</name>
    <dbReference type="NCBI Taxonomy" id="1314773"/>
    <lineage>
        <taxon>Eukaryota</taxon>
        <taxon>Fungi</taxon>
        <taxon>Dikarya</taxon>
        <taxon>Ascomycota</taxon>
        <taxon>Pezizomycotina</taxon>
        <taxon>Sordariomycetes</taxon>
        <taxon>Hypocreomycetidae</taxon>
        <taxon>Glomerellales</taxon>
        <taxon>Plectosphaerellaceae</taxon>
        <taxon>Sodiomyces</taxon>
    </lineage>
</organism>
<keyword evidence="11" id="KW-1185">Reference proteome</keyword>
<evidence type="ECO:0000256" key="6">
    <source>
        <dbReference type="ARBA" id="ARBA00023163"/>
    </source>
</evidence>
<dbReference type="GO" id="GO:0006351">
    <property type="term" value="P:DNA-templated transcription"/>
    <property type="evidence" value="ECO:0007669"/>
    <property type="project" value="InterPro"/>
</dbReference>
<comment type="subcellular location">
    <subcellularLocation>
        <location evidence="1">Nucleus</location>
    </subcellularLocation>
</comment>
<dbReference type="GO" id="GO:0043565">
    <property type="term" value="F:sequence-specific DNA binding"/>
    <property type="evidence" value="ECO:0007669"/>
    <property type="project" value="TreeGrafter"/>
</dbReference>
<dbReference type="GO" id="GO:0005634">
    <property type="term" value="C:nucleus"/>
    <property type="evidence" value="ECO:0007669"/>
    <property type="project" value="UniProtKB-SubCell"/>
</dbReference>
<keyword evidence="7" id="KW-0539">Nucleus</keyword>
<keyword evidence="2" id="KW-0479">Metal-binding</keyword>
<keyword evidence="6" id="KW-0804">Transcription</keyword>
<evidence type="ECO:0000256" key="1">
    <source>
        <dbReference type="ARBA" id="ARBA00004123"/>
    </source>
</evidence>
<feature type="compositionally biased region" description="Pro residues" evidence="8">
    <location>
        <begin position="843"/>
        <end position="854"/>
    </location>
</feature>
<dbReference type="Pfam" id="PF04082">
    <property type="entry name" value="Fungal_trans"/>
    <property type="match status" value="1"/>
</dbReference>
<keyword evidence="4" id="KW-0805">Transcription regulation</keyword>
<dbReference type="InterPro" id="IPR001138">
    <property type="entry name" value="Zn2Cys6_DnaBD"/>
</dbReference>
<dbReference type="GO" id="GO:0008270">
    <property type="term" value="F:zinc ion binding"/>
    <property type="evidence" value="ECO:0007669"/>
    <property type="project" value="InterPro"/>
</dbReference>
<keyword evidence="5" id="KW-0238">DNA-binding</keyword>
<dbReference type="InterPro" id="IPR007219">
    <property type="entry name" value="XnlR_reg_dom"/>
</dbReference>
<evidence type="ECO:0000256" key="7">
    <source>
        <dbReference type="ARBA" id="ARBA00023242"/>
    </source>
</evidence>
<dbReference type="GeneID" id="39576277"/>
<evidence type="ECO:0000256" key="3">
    <source>
        <dbReference type="ARBA" id="ARBA00022833"/>
    </source>
</evidence>
<dbReference type="CDD" id="cd00067">
    <property type="entry name" value="GAL4"/>
    <property type="match status" value="1"/>
</dbReference>
<dbReference type="RefSeq" id="XP_028468947.1">
    <property type="nucleotide sequence ID" value="XM_028607799.1"/>
</dbReference>
<feature type="region of interest" description="Disordered" evidence="8">
    <location>
        <begin position="688"/>
        <end position="855"/>
    </location>
</feature>
<dbReference type="GO" id="GO:0000981">
    <property type="term" value="F:DNA-binding transcription factor activity, RNA polymerase II-specific"/>
    <property type="evidence" value="ECO:0007669"/>
    <property type="project" value="InterPro"/>
</dbReference>
<evidence type="ECO:0000256" key="8">
    <source>
        <dbReference type="SAM" id="MobiDB-lite"/>
    </source>
</evidence>
<dbReference type="EMBL" id="ML119052">
    <property type="protein sequence ID" value="ROT41141.1"/>
    <property type="molecule type" value="Genomic_DNA"/>
</dbReference>
<accession>A0A3N2Q2Z6</accession>
<dbReference type="InterPro" id="IPR052202">
    <property type="entry name" value="Yeast_MetPath_Reg"/>
</dbReference>
<dbReference type="CDD" id="cd12148">
    <property type="entry name" value="fungal_TF_MHR"/>
    <property type="match status" value="1"/>
</dbReference>
<dbReference type="Proteomes" id="UP000272025">
    <property type="component" value="Unassembled WGS sequence"/>
</dbReference>
<feature type="domain" description="Zn(2)-C6 fungal-type" evidence="9">
    <location>
        <begin position="72"/>
        <end position="102"/>
    </location>
</feature>
<dbReference type="InterPro" id="IPR036864">
    <property type="entry name" value="Zn2-C6_fun-type_DNA-bd_sf"/>
</dbReference>
<evidence type="ECO:0000256" key="4">
    <source>
        <dbReference type="ARBA" id="ARBA00023015"/>
    </source>
</evidence>
<dbReference type="PROSITE" id="PS00463">
    <property type="entry name" value="ZN2_CY6_FUNGAL_1"/>
    <property type="match status" value="1"/>
</dbReference>
<dbReference type="Gene3D" id="4.10.240.10">
    <property type="entry name" value="Zn(2)-C6 fungal-type DNA-binding domain"/>
    <property type="match status" value="1"/>
</dbReference>
<name>A0A3N2Q2Z6_SODAK</name>
<evidence type="ECO:0000313" key="11">
    <source>
        <dbReference type="Proteomes" id="UP000272025"/>
    </source>
</evidence>
<keyword evidence="3" id="KW-0862">Zinc</keyword>
<dbReference type="AlphaFoldDB" id="A0A3N2Q2Z6"/>
<feature type="compositionally biased region" description="Polar residues" evidence="8">
    <location>
        <begin position="688"/>
        <end position="712"/>
    </location>
</feature>
<dbReference type="OrthoDB" id="5416384at2759"/>
<dbReference type="SUPFAM" id="SSF57701">
    <property type="entry name" value="Zn2/Cys6 DNA-binding domain"/>
    <property type="match status" value="1"/>
</dbReference>
<dbReference type="PROSITE" id="PS50048">
    <property type="entry name" value="ZN2_CY6_FUNGAL_2"/>
    <property type="match status" value="1"/>
</dbReference>
<gene>
    <name evidence="10" type="ORF">SODALDRAFT_271880</name>
</gene>
<dbReference type="SMART" id="SM00066">
    <property type="entry name" value="GAL4"/>
    <property type="match status" value="1"/>
</dbReference>
<dbReference type="GO" id="GO:0045944">
    <property type="term" value="P:positive regulation of transcription by RNA polymerase II"/>
    <property type="evidence" value="ECO:0007669"/>
    <property type="project" value="TreeGrafter"/>
</dbReference>
<evidence type="ECO:0000259" key="9">
    <source>
        <dbReference type="PROSITE" id="PS50048"/>
    </source>
</evidence>
<dbReference type="PANTHER" id="PTHR47782">
    <property type="entry name" value="ZN(II)2CYS6 TRANSCRIPTION FACTOR (EUROFUNG)-RELATED"/>
    <property type="match status" value="1"/>
</dbReference>
<evidence type="ECO:0000256" key="5">
    <source>
        <dbReference type="ARBA" id="ARBA00023125"/>
    </source>
</evidence>
<feature type="region of interest" description="Disordered" evidence="8">
    <location>
        <begin position="134"/>
        <end position="166"/>
    </location>
</feature>
<reference evidence="10 11" key="1">
    <citation type="journal article" date="2018" name="Mol. Ecol.">
        <title>The obligate alkalophilic soda-lake fungus Sodiomyces alkalinus has shifted to a protein diet.</title>
        <authorList>
            <person name="Grum-Grzhimaylo A.A."/>
            <person name="Falkoski D.L."/>
            <person name="van den Heuvel J."/>
            <person name="Valero-Jimenez C.A."/>
            <person name="Min B."/>
            <person name="Choi I.G."/>
            <person name="Lipzen A."/>
            <person name="Daum C.G."/>
            <person name="Aanen D.K."/>
            <person name="Tsang A."/>
            <person name="Henrissat B."/>
            <person name="Bilanenko E.N."/>
            <person name="de Vries R.P."/>
            <person name="van Kan J.A.L."/>
            <person name="Grigoriev I.V."/>
            <person name="Debets A.J.M."/>
        </authorList>
    </citation>
    <scope>NUCLEOTIDE SEQUENCE [LARGE SCALE GENOMIC DNA]</scope>
    <source>
        <strain evidence="10 11">F11</strain>
    </source>
</reference>
<feature type="region of interest" description="Disordered" evidence="8">
    <location>
        <begin position="27"/>
        <end position="62"/>
    </location>
</feature>
<dbReference type="PANTHER" id="PTHR47782:SF8">
    <property type="entry name" value="ZN(II)2CYS6 TRANSCRIPTION FACTOR (EUROFUNG)"/>
    <property type="match status" value="1"/>
</dbReference>
<evidence type="ECO:0000313" key="10">
    <source>
        <dbReference type="EMBL" id="ROT41141.1"/>
    </source>
</evidence>
<dbReference type="Pfam" id="PF00172">
    <property type="entry name" value="Zn_clus"/>
    <property type="match status" value="1"/>
</dbReference>
<proteinExistence type="predicted"/>
<feature type="compositionally biased region" description="Polar residues" evidence="8">
    <location>
        <begin position="773"/>
        <end position="799"/>
    </location>
</feature>
<protein>
    <submittedName>
        <fullName evidence="10">Fungal-specific transcription factor domain-containing protein</fullName>
    </submittedName>
</protein>
<sequence>MNAADIYRQAPGFNAYLPPGPPAAHLPPQPFSYAAPRSAPPIAAPLQPRGNQQLDDDDSSSHPARIAHTLTACCRCRQRKTRCDPTLPRCLPCERSGSICEYYDASKGRKIGRNYVVKLQEKVRQLEAELAQYTDEDNDRPRTNEDVVRPGGLVRLPGSDEPPRYLGPSSGIAMTRLVMEQAKAFTDSKRISDLIPEVRARRQTRMQSIVMTNPVKRKKSYPITSAHPAKTLPARHVANKLVDIFCQRSQVFWPTLHEKLFVRDLEAVFSGDSDPHKNFVCRMVFAISLQQLGLHYAGLADSYYLAAMDHLEKVVRPKDVKTLQCLALICQYSLLTPTRVSVYYVIGMATRICQAEGLCDEKTISASYSMGLMDPLTLDMRRRLFYIISSMELGLAYSMGRPNGLAKGDDFMDVKPFAPAGDEHITEEGILPAPPSEKKVIAIHFFRMRVLQSEIKRILYEKKRPEPRNETHPWFAKMEKDIQDWIDGSPQNPAWCKAWFTGHAQQLRIFLHRPSPQVPKPSARGAAICYDAASYIINLSKFQMEKSATDITWIFVSNLFMCLNTLLWAVSYADIRRAHSREEVDELIQVTLDILDQEPCSQRWPGSSAASHLYSIMAKACLQVYDDAKEPPTAPPNAFFDVNMPRDADLSAAPGTPFQGNGNSGAPQFGAVFNATPEAMNAFGYNSNQNHPPHPTFRSNSIFMSPASNESGSGRRCSAYPPESPMDDSTPPAFNPGRLPTSVTPGPNGTVNAMPTPPESLNASIRSVETPGSARSTVSPPSGAHSTPTMAHSTPTMADSSPAIPGPNIVHPTTTNMSPPPPPQPKMPGQTQAPQRGTTFVVPPAPQPSIPQRPLPSDGTIDWFAPPPPFMSPYSFNPMSNNGFFNDVQMNGFGNVQGAGLGLGPFSNIGSFSGQPVGWNPERHGSLTQEQQVELMNALENEGLGEIDAFLSMDTNTTPGIPTSNGWS</sequence>
<feature type="compositionally biased region" description="Basic and acidic residues" evidence="8">
    <location>
        <begin position="139"/>
        <end position="148"/>
    </location>
</feature>
<dbReference type="STRING" id="1314773.A0A3N2Q2Z6"/>
<evidence type="ECO:0000256" key="2">
    <source>
        <dbReference type="ARBA" id="ARBA00022723"/>
    </source>
</evidence>
<feature type="compositionally biased region" description="Polar residues" evidence="8">
    <location>
        <begin position="741"/>
        <end position="767"/>
    </location>
</feature>